<keyword evidence="2" id="KW-0732">Signal</keyword>
<evidence type="ECO:0000313" key="4">
    <source>
        <dbReference type="Proteomes" id="UP000615326"/>
    </source>
</evidence>
<proteinExistence type="predicted"/>
<gene>
    <name evidence="3" type="ORF">GOB84_06350</name>
</gene>
<sequence>MMRKVLALCLVIGLGASLSACSHDHYHHRMHNGAGWGGPGKPHYMDSPSNPGWQYRGGRGPTGPSD</sequence>
<dbReference type="EMBL" id="WOSW01000008">
    <property type="protein sequence ID" value="NHO32187.1"/>
    <property type="molecule type" value="Genomic_DNA"/>
</dbReference>
<feature type="signal peptide" evidence="2">
    <location>
        <begin position="1"/>
        <end position="22"/>
    </location>
</feature>
<keyword evidence="4" id="KW-1185">Reference proteome</keyword>
<dbReference type="RefSeq" id="WP_173576714.1">
    <property type="nucleotide sequence ID" value="NZ_WOSW01000008.1"/>
</dbReference>
<evidence type="ECO:0000256" key="2">
    <source>
        <dbReference type="SAM" id="SignalP"/>
    </source>
</evidence>
<comment type="caution">
    <text evidence="3">The sequence shown here is derived from an EMBL/GenBank/DDBJ whole genome shotgun (WGS) entry which is preliminary data.</text>
</comment>
<evidence type="ECO:0000313" key="3">
    <source>
        <dbReference type="EMBL" id="NHO32187.1"/>
    </source>
</evidence>
<feature type="chain" id="PRO_5046678318" description="Lipoprotein" evidence="2">
    <location>
        <begin position="23"/>
        <end position="66"/>
    </location>
</feature>
<evidence type="ECO:0008006" key="5">
    <source>
        <dbReference type="Google" id="ProtNLM"/>
    </source>
</evidence>
<dbReference type="PROSITE" id="PS51257">
    <property type="entry name" value="PROKAR_LIPOPROTEIN"/>
    <property type="match status" value="1"/>
</dbReference>
<accession>A0ABX0K8T3</accession>
<organism evidence="3 4">
    <name type="scientific">Acetobacter fallax</name>
    <dbReference type="NCBI Taxonomy" id="1737473"/>
    <lineage>
        <taxon>Bacteria</taxon>
        <taxon>Pseudomonadati</taxon>
        <taxon>Pseudomonadota</taxon>
        <taxon>Alphaproteobacteria</taxon>
        <taxon>Acetobacterales</taxon>
        <taxon>Acetobacteraceae</taxon>
        <taxon>Acetobacter</taxon>
    </lineage>
</organism>
<dbReference type="Proteomes" id="UP000615326">
    <property type="component" value="Unassembled WGS sequence"/>
</dbReference>
<reference evidence="3 4" key="1">
    <citation type="journal article" date="2020" name="Int. J. Syst. Evol. Microbiol.">
        <title>Novel acetic acid bacteria from cider fermentations: Acetobacter conturbans sp. nov. and Acetobacter fallax sp. nov.</title>
        <authorList>
            <person name="Sombolestani A.S."/>
            <person name="Cleenwerck I."/>
            <person name="Cnockaert M."/>
            <person name="Borremans W."/>
            <person name="Wieme A.D."/>
            <person name="De Vuyst L."/>
            <person name="Vandamme P."/>
        </authorList>
    </citation>
    <scope>NUCLEOTIDE SEQUENCE [LARGE SCALE GENOMIC DNA]</scope>
    <source>
        <strain evidence="3 4">LMG 1637</strain>
    </source>
</reference>
<protein>
    <recommendedName>
        <fullName evidence="5">Lipoprotein</fullName>
    </recommendedName>
</protein>
<feature type="region of interest" description="Disordered" evidence="1">
    <location>
        <begin position="31"/>
        <end position="66"/>
    </location>
</feature>
<evidence type="ECO:0000256" key="1">
    <source>
        <dbReference type="SAM" id="MobiDB-lite"/>
    </source>
</evidence>
<feature type="compositionally biased region" description="Gly residues" evidence="1">
    <location>
        <begin position="55"/>
        <end position="66"/>
    </location>
</feature>
<name>A0ABX0K8T3_9PROT</name>